<name>A0A1M5AGR3_9BACT</name>
<dbReference type="PROSITE" id="PS51724">
    <property type="entry name" value="SPOR"/>
    <property type="match status" value="1"/>
</dbReference>
<gene>
    <name evidence="5" type="ORF">SAMN05443144_10764</name>
</gene>
<feature type="compositionally biased region" description="Basic and acidic residues" evidence="3">
    <location>
        <begin position="149"/>
        <end position="164"/>
    </location>
</feature>
<evidence type="ECO:0000256" key="1">
    <source>
        <dbReference type="ARBA" id="ARBA00010529"/>
    </source>
</evidence>
<dbReference type="Gene3D" id="3.30.70.1070">
    <property type="entry name" value="Sporulation related repeat"/>
    <property type="match status" value="1"/>
</dbReference>
<dbReference type="Pfam" id="PF00216">
    <property type="entry name" value="Bac_DNA_binding"/>
    <property type="match status" value="1"/>
</dbReference>
<evidence type="ECO:0000313" key="6">
    <source>
        <dbReference type="Proteomes" id="UP000184041"/>
    </source>
</evidence>
<evidence type="ECO:0000259" key="4">
    <source>
        <dbReference type="PROSITE" id="PS51724"/>
    </source>
</evidence>
<dbReference type="InterPro" id="IPR036680">
    <property type="entry name" value="SPOR-like_sf"/>
</dbReference>
<keyword evidence="6" id="KW-1185">Reference proteome</keyword>
<dbReference type="GO" id="GO:0030527">
    <property type="term" value="F:structural constituent of chromatin"/>
    <property type="evidence" value="ECO:0007669"/>
    <property type="project" value="InterPro"/>
</dbReference>
<protein>
    <submittedName>
        <fullName evidence="5">DNA-binding protein</fullName>
    </submittedName>
</protein>
<organism evidence="5 6">
    <name type="scientific">Fodinibius roseus</name>
    <dbReference type="NCBI Taxonomy" id="1194090"/>
    <lineage>
        <taxon>Bacteria</taxon>
        <taxon>Pseudomonadati</taxon>
        <taxon>Balneolota</taxon>
        <taxon>Balneolia</taxon>
        <taxon>Balneolales</taxon>
        <taxon>Balneolaceae</taxon>
        <taxon>Fodinibius</taxon>
    </lineage>
</organism>
<dbReference type="SUPFAM" id="SSF110997">
    <property type="entry name" value="Sporulation related repeat"/>
    <property type="match status" value="1"/>
</dbReference>
<dbReference type="InterPro" id="IPR010992">
    <property type="entry name" value="IHF-like_DNA-bd_dom_sf"/>
</dbReference>
<comment type="similarity">
    <text evidence="1">Belongs to the bacterial histone-like protein family.</text>
</comment>
<dbReference type="Gene3D" id="4.10.520.10">
    <property type="entry name" value="IHF-like DNA-binding proteins"/>
    <property type="match status" value="1"/>
</dbReference>
<proteinExistence type="inferred from homology"/>
<dbReference type="SUPFAM" id="SSF47729">
    <property type="entry name" value="IHF-like DNA-binding proteins"/>
    <property type="match status" value="1"/>
</dbReference>
<accession>A0A1M5AGR3</accession>
<evidence type="ECO:0000256" key="2">
    <source>
        <dbReference type="ARBA" id="ARBA00023125"/>
    </source>
</evidence>
<dbReference type="AlphaFoldDB" id="A0A1M5AGR3"/>
<dbReference type="OrthoDB" id="1524004at2"/>
<dbReference type="Proteomes" id="UP000184041">
    <property type="component" value="Unassembled WGS sequence"/>
</dbReference>
<dbReference type="GO" id="GO:0003677">
    <property type="term" value="F:DNA binding"/>
    <property type="evidence" value="ECO:0007669"/>
    <property type="project" value="UniProtKB-KW"/>
</dbReference>
<feature type="domain" description="SPOR" evidence="4">
    <location>
        <begin position="308"/>
        <end position="387"/>
    </location>
</feature>
<dbReference type="GO" id="GO:0042834">
    <property type="term" value="F:peptidoglycan binding"/>
    <property type="evidence" value="ECO:0007669"/>
    <property type="project" value="InterPro"/>
</dbReference>
<dbReference type="InterPro" id="IPR007730">
    <property type="entry name" value="SPOR-like_dom"/>
</dbReference>
<dbReference type="EMBL" id="FQUS01000007">
    <property type="protein sequence ID" value="SHF29490.1"/>
    <property type="molecule type" value="Genomic_DNA"/>
</dbReference>
<dbReference type="Pfam" id="PF05036">
    <property type="entry name" value="SPOR"/>
    <property type="match status" value="1"/>
</dbReference>
<feature type="region of interest" description="Disordered" evidence="3">
    <location>
        <begin position="91"/>
        <end position="199"/>
    </location>
</feature>
<feature type="compositionally biased region" description="Low complexity" evidence="3">
    <location>
        <begin position="234"/>
        <end position="247"/>
    </location>
</feature>
<dbReference type="InterPro" id="IPR000119">
    <property type="entry name" value="Hist_DNA-bd"/>
</dbReference>
<feature type="region of interest" description="Disordered" evidence="3">
    <location>
        <begin position="234"/>
        <end position="295"/>
    </location>
</feature>
<evidence type="ECO:0000313" key="5">
    <source>
        <dbReference type="EMBL" id="SHF29490.1"/>
    </source>
</evidence>
<keyword evidence="2 5" id="KW-0238">DNA-binding</keyword>
<dbReference type="STRING" id="1194090.SAMN05443144_10764"/>
<sequence>MTTVNQEQLIRLLAERTGMDEERVDRQIAELTNHIRQVETGRDPVRIEGFGTFRTVQDRLEFIPSEVLSTEINNKYAGMKPIELIGAFKEPDGTDVPVAGRPDEAEVQESLEKEIEAPELNGNGSDSPEEETPEAEPVPPAEVSSGAPPEEKPGDRDPGGRKEETQDEDGVDSAEPPVSTAPAAVKADNGTQETTESLDNDPLGKAIVILAVILTLSVAGWLAYDFGLFGSAGAGSDSSPASSGMPAEQQRMEQENAGSSGEQTSGEEVENTQPAEQPPEPPGGEGNETPASTVETEPYGLYGEFNEDVDTGFFTIVVHSLRTMELAEEKKQGLVAEGFRTRIKETDVSGSTYYRVGIGQFSTIGAAQEAVRELPEPYQNNNFINRF</sequence>
<evidence type="ECO:0000256" key="3">
    <source>
        <dbReference type="SAM" id="MobiDB-lite"/>
    </source>
</evidence>
<reference evidence="5 6" key="1">
    <citation type="submission" date="2016-11" db="EMBL/GenBank/DDBJ databases">
        <authorList>
            <person name="Jaros S."/>
            <person name="Januszkiewicz K."/>
            <person name="Wedrychowicz H."/>
        </authorList>
    </citation>
    <scope>NUCLEOTIDE SEQUENCE [LARGE SCALE GENOMIC DNA]</scope>
    <source>
        <strain evidence="5 6">DSM 21986</strain>
    </source>
</reference>